<keyword evidence="2" id="KW-1185">Reference proteome</keyword>
<sequence length="131" mass="15600">MRTRLLINHFDISIADELFVRDSFCGGLIMRFIFKIFEVDQEIYGNVLFLYSTVLVFCNVKVYKYAAIMDKEQNMDTLKKLKLKIQIHGYLRKTSPVIWFHQQKRLAYNAQVKVYKYAAIMDKEQKYLPGK</sequence>
<dbReference type="EMBL" id="NBSK02000005">
    <property type="protein sequence ID" value="KAJ0205258.1"/>
    <property type="molecule type" value="Genomic_DNA"/>
</dbReference>
<evidence type="ECO:0000313" key="2">
    <source>
        <dbReference type="Proteomes" id="UP000235145"/>
    </source>
</evidence>
<dbReference type="AlphaFoldDB" id="A0A9R1VFM1"/>
<comment type="caution">
    <text evidence="1">The sequence shown here is derived from an EMBL/GenBank/DDBJ whole genome shotgun (WGS) entry which is preliminary data.</text>
</comment>
<reference evidence="1 2" key="1">
    <citation type="journal article" date="2017" name="Nat. Commun.">
        <title>Genome assembly with in vitro proximity ligation data and whole-genome triplication in lettuce.</title>
        <authorList>
            <person name="Reyes-Chin-Wo S."/>
            <person name="Wang Z."/>
            <person name="Yang X."/>
            <person name="Kozik A."/>
            <person name="Arikit S."/>
            <person name="Song C."/>
            <person name="Xia L."/>
            <person name="Froenicke L."/>
            <person name="Lavelle D.O."/>
            <person name="Truco M.J."/>
            <person name="Xia R."/>
            <person name="Zhu S."/>
            <person name="Xu C."/>
            <person name="Xu H."/>
            <person name="Xu X."/>
            <person name="Cox K."/>
            <person name="Korf I."/>
            <person name="Meyers B.C."/>
            <person name="Michelmore R.W."/>
        </authorList>
    </citation>
    <scope>NUCLEOTIDE SEQUENCE [LARGE SCALE GENOMIC DNA]</scope>
    <source>
        <strain evidence="2">cv. Salinas</strain>
        <tissue evidence="1">Seedlings</tissue>
    </source>
</reference>
<name>A0A9R1VFM1_LACSA</name>
<dbReference type="Proteomes" id="UP000235145">
    <property type="component" value="Unassembled WGS sequence"/>
</dbReference>
<gene>
    <name evidence="1" type="ORF">LSAT_V11C500290810</name>
</gene>
<protein>
    <submittedName>
        <fullName evidence="1">Uncharacterized protein</fullName>
    </submittedName>
</protein>
<evidence type="ECO:0000313" key="1">
    <source>
        <dbReference type="EMBL" id="KAJ0205258.1"/>
    </source>
</evidence>
<accession>A0A9R1VFM1</accession>
<proteinExistence type="predicted"/>
<organism evidence="1 2">
    <name type="scientific">Lactuca sativa</name>
    <name type="common">Garden lettuce</name>
    <dbReference type="NCBI Taxonomy" id="4236"/>
    <lineage>
        <taxon>Eukaryota</taxon>
        <taxon>Viridiplantae</taxon>
        <taxon>Streptophyta</taxon>
        <taxon>Embryophyta</taxon>
        <taxon>Tracheophyta</taxon>
        <taxon>Spermatophyta</taxon>
        <taxon>Magnoliopsida</taxon>
        <taxon>eudicotyledons</taxon>
        <taxon>Gunneridae</taxon>
        <taxon>Pentapetalae</taxon>
        <taxon>asterids</taxon>
        <taxon>campanulids</taxon>
        <taxon>Asterales</taxon>
        <taxon>Asteraceae</taxon>
        <taxon>Cichorioideae</taxon>
        <taxon>Cichorieae</taxon>
        <taxon>Lactucinae</taxon>
        <taxon>Lactuca</taxon>
    </lineage>
</organism>